<evidence type="ECO:0000256" key="6">
    <source>
        <dbReference type="PIRSR" id="PIRSR611166-50"/>
    </source>
</evidence>
<dbReference type="Gene3D" id="3.40.640.10">
    <property type="entry name" value="Type I PLP-dependent aspartate aminotransferase-like (Major domain)"/>
    <property type="match status" value="1"/>
</dbReference>
<name>A0A4Y8W9U3_9VIBR</name>
<evidence type="ECO:0000256" key="3">
    <source>
        <dbReference type="ARBA" id="ARBA00011881"/>
    </source>
</evidence>
<dbReference type="InterPro" id="IPR001597">
    <property type="entry name" value="ArAA_b-elim_lyase/Thr_aldolase"/>
</dbReference>
<evidence type="ECO:0000313" key="8">
    <source>
        <dbReference type="EMBL" id="TFH89702.1"/>
    </source>
</evidence>
<dbReference type="InterPro" id="IPR015421">
    <property type="entry name" value="PyrdxlP-dep_Trfase_major"/>
</dbReference>
<evidence type="ECO:0000256" key="2">
    <source>
        <dbReference type="ARBA" id="ARBA00009721"/>
    </source>
</evidence>
<gene>
    <name evidence="8" type="ORF">ELS82_20870</name>
</gene>
<dbReference type="GO" id="GO:0009034">
    <property type="term" value="F:tryptophanase activity"/>
    <property type="evidence" value="ECO:0007669"/>
    <property type="project" value="UniProtKB-EC"/>
</dbReference>
<dbReference type="PIRSF" id="PIRSF001386">
    <property type="entry name" value="Trpase"/>
    <property type="match status" value="1"/>
</dbReference>
<dbReference type="InterPro" id="IPR015422">
    <property type="entry name" value="PyrdxlP-dep_Trfase_small"/>
</dbReference>
<dbReference type="Proteomes" id="UP000297753">
    <property type="component" value="Unassembled WGS sequence"/>
</dbReference>
<dbReference type="SUPFAM" id="SSF53383">
    <property type="entry name" value="PLP-dependent transferases"/>
    <property type="match status" value="1"/>
</dbReference>
<dbReference type="Gene3D" id="3.90.1150.10">
    <property type="entry name" value="Aspartate Aminotransferase, domain 1"/>
    <property type="match status" value="1"/>
</dbReference>
<evidence type="ECO:0000313" key="9">
    <source>
        <dbReference type="Proteomes" id="UP000297753"/>
    </source>
</evidence>
<feature type="modified residue" description="N6-(pyridoxal phosphate)lysine" evidence="6">
    <location>
        <position position="267"/>
    </location>
</feature>
<comment type="cofactor">
    <cofactor evidence="1 6">
        <name>pyridoxal 5'-phosphate</name>
        <dbReference type="ChEBI" id="CHEBI:597326"/>
    </cofactor>
</comment>
<evidence type="ECO:0000259" key="7">
    <source>
        <dbReference type="Pfam" id="PF01212"/>
    </source>
</evidence>
<accession>A0A4Y8W9U3</accession>
<evidence type="ECO:0000256" key="4">
    <source>
        <dbReference type="ARBA" id="ARBA00022898"/>
    </source>
</evidence>
<organism evidence="8 9">
    <name type="scientific">Vibrio ouci</name>
    <dbReference type="NCBI Taxonomy" id="2499078"/>
    <lineage>
        <taxon>Bacteria</taxon>
        <taxon>Pseudomonadati</taxon>
        <taxon>Pseudomonadota</taxon>
        <taxon>Gammaproteobacteria</taxon>
        <taxon>Vibrionales</taxon>
        <taxon>Vibrionaceae</taxon>
        <taxon>Vibrio</taxon>
    </lineage>
</organism>
<dbReference type="OrthoDB" id="9764079at2"/>
<dbReference type="EC" id="4.1.99.1" evidence="8"/>
<feature type="domain" description="Aromatic amino acid beta-eliminating lyase/threonine aldolase" evidence="7">
    <location>
        <begin position="44"/>
        <end position="432"/>
    </location>
</feature>
<dbReference type="AlphaFoldDB" id="A0A4Y8W9U3"/>
<evidence type="ECO:0000256" key="1">
    <source>
        <dbReference type="ARBA" id="ARBA00001933"/>
    </source>
</evidence>
<keyword evidence="9" id="KW-1185">Reference proteome</keyword>
<proteinExistence type="inferred from homology"/>
<keyword evidence="5 8" id="KW-0456">Lyase</keyword>
<dbReference type="PANTHER" id="PTHR32325:SF4">
    <property type="entry name" value="TRYPTOPHANASE"/>
    <property type="match status" value="1"/>
</dbReference>
<evidence type="ECO:0000256" key="5">
    <source>
        <dbReference type="ARBA" id="ARBA00023239"/>
    </source>
</evidence>
<dbReference type="InterPro" id="IPR011166">
    <property type="entry name" value="Beta-eliminating_lyase"/>
</dbReference>
<dbReference type="NCBIfam" id="NF009709">
    <property type="entry name" value="PRK13238.1"/>
    <property type="match status" value="1"/>
</dbReference>
<comment type="subunit">
    <text evidence="3">Homotetramer.</text>
</comment>
<reference evidence="8 9" key="1">
    <citation type="submission" date="2019-01" db="EMBL/GenBank/DDBJ databases">
        <title>Vibrio BEI176 sp. nov, a marine bacterium isolated from China: eastern marignal seas.</title>
        <authorList>
            <person name="Li B."/>
        </authorList>
    </citation>
    <scope>NUCLEOTIDE SEQUENCE [LARGE SCALE GENOMIC DNA]</scope>
    <source>
        <strain evidence="8 9">BEI176</strain>
    </source>
</reference>
<comment type="similarity">
    <text evidence="2">Belongs to the beta-eliminating lyase family.</text>
</comment>
<dbReference type="PANTHER" id="PTHR32325">
    <property type="entry name" value="BETA-ELIMINATING LYASE-LIKE PROTEIN-RELATED"/>
    <property type="match status" value="1"/>
</dbReference>
<protein>
    <submittedName>
        <fullName evidence="8">Tryptophanase</fullName>
        <ecNumber evidence="8">4.1.99.1</ecNumber>
    </submittedName>
</protein>
<comment type="caution">
    <text evidence="8">The sequence shown here is derived from an EMBL/GenBank/DDBJ whole genome shotgun (WGS) entry which is preliminary data.</text>
</comment>
<dbReference type="InterPro" id="IPR015424">
    <property type="entry name" value="PyrdxlP-dep_Trfase"/>
</dbReference>
<sequence length="468" mass="52201">MADFAFKVKTVEPITLLSKSERKRKLMECGYNPFGLKSRDVYIDLHTDSGTGALSQDQWAALMLGDEAYSGSRSFDELAKSVETVFGYTKFIPTHQGRGAEKILYPLLVKKLKEGRGHHQQDKKSVFISNFHFDTTAAHVELTGALALNCVIREAYDTQTEHPFKGNMDTGKLKAEINERGADCVAGIIMTVTCNSMGGQPVSMQNMKDVYEIAKHYDIPVIIDSARFAENAYFIKQREAGYGDKSIQTIVTEMYQYGDMMTLSAKKDPMVNIGGILAIRDDMDLYRQVEMMCIVNEGFVSYGGLAGRDIQCLAVGLLEAVDENYLRARIRQVEHFGRLLKEAGIPIQTPVGGHAIFIDAGAMLPHIPAHQFPGQALANELYLEGGVRCAEIGSFLLGRDPETGEQKESECELTRLAIPRRVYSNEQLEYVVDVLTRIKAKAETIPGYDFEYEPALLRHFLARLLPIT</sequence>
<dbReference type="Pfam" id="PF01212">
    <property type="entry name" value="Beta_elim_lyase"/>
    <property type="match status" value="1"/>
</dbReference>
<keyword evidence="4 6" id="KW-0663">Pyridoxal phosphate</keyword>
<dbReference type="EMBL" id="SATR01000049">
    <property type="protein sequence ID" value="TFH89702.1"/>
    <property type="molecule type" value="Genomic_DNA"/>
</dbReference>